<evidence type="ECO:0000313" key="2">
    <source>
        <dbReference type="Proteomes" id="UP000199705"/>
    </source>
</evidence>
<accession>A0A1G8A3Z0</accession>
<organism evidence="1 2">
    <name type="scientific">Mucilaginibacter gossypii</name>
    <dbReference type="NCBI Taxonomy" id="551996"/>
    <lineage>
        <taxon>Bacteria</taxon>
        <taxon>Pseudomonadati</taxon>
        <taxon>Bacteroidota</taxon>
        <taxon>Sphingobacteriia</taxon>
        <taxon>Sphingobacteriales</taxon>
        <taxon>Sphingobacteriaceae</taxon>
        <taxon>Mucilaginibacter</taxon>
    </lineage>
</organism>
<evidence type="ECO:0000313" key="1">
    <source>
        <dbReference type="EMBL" id="SDH15659.1"/>
    </source>
</evidence>
<dbReference type="AlphaFoldDB" id="A0A1G8A3Z0"/>
<proteinExistence type="predicted"/>
<keyword evidence="2" id="KW-1185">Reference proteome</keyword>
<reference evidence="2" key="1">
    <citation type="submission" date="2016-10" db="EMBL/GenBank/DDBJ databases">
        <authorList>
            <person name="Varghese N."/>
            <person name="Submissions S."/>
        </authorList>
    </citation>
    <scope>NUCLEOTIDE SEQUENCE [LARGE SCALE GENOMIC DNA]</scope>
    <source>
        <strain evidence="2">Gh-67</strain>
    </source>
</reference>
<dbReference type="Proteomes" id="UP000199705">
    <property type="component" value="Unassembled WGS sequence"/>
</dbReference>
<name>A0A1G8A3Z0_9SPHI</name>
<dbReference type="STRING" id="551996.SAMN05192573_10786"/>
<dbReference type="RefSeq" id="WP_176844468.1">
    <property type="nucleotide sequence ID" value="NZ_FNCG01000007.1"/>
</dbReference>
<gene>
    <name evidence="1" type="ORF">SAMN05192573_10786</name>
</gene>
<protein>
    <submittedName>
        <fullName evidence="1">Uncharacterized protein</fullName>
    </submittedName>
</protein>
<dbReference type="EMBL" id="FNCG01000007">
    <property type="protein sequence ID" value="SDH15659.1"/>
    <property type="molecule type" value="Genomic_DNA"/>
</dbReference>
<sequence>MKTEKLKLTAPKTAKLYGYSKPSAVKMFETSTGTDPTTTCTTSISTTHIYNA</sequence>